<dbReference type="Proteomes" id="UP001558652">
    <property type="component" value="Unassembled WGS sequence"/>
</dbReference>
<evidence type="ECO:0000313" key="2">
    <source>
        <dbReference type="EMBL" id="KAL1139163.1"/>
    </source>
</evidence>
<feature type="compositionally biased region" description="Gly residues" evidence="1">
    <location>
        <begin position="7"/>
        <end position="18"/>
    </location>
</feature>
<feature type="region of interest" description="Disordered" evidence="1">
    <location>
        <begin position="120"/>
        <end position="143"/>
    </location>
</feature>
<protein>
    <submittedName>
        <fullName evidence="2">Uncharacterized protein</fullName>
    </submittedName>
</protein>
<comment type="caution">
    <text evidence="2">The sequence shown here is derived from an EMBL/GenBank/DDBJ whole genome shotgun (WGS) entry which is preliminary data.</text>
</comment>
<organism evidence="2 3">
    <name type="scientific">Ranatra chinensis</name>
    <dbReference type="NCBI Taxonomy" id="642074"/>
    <lineage>
        <taxon>Eukaryota</taxon>
        <taxon>Metazoa</taxon>
        <taxon>Ecdysozoa</taxon>
        <taxon>Arthropoda</taxon>
        <taxon>Hexapoda</taxon>
        <taxon>Insecta</taxon>
        <taxon>Pterygota</taxon>
        <taxon>Neoptera</taxon>
        <taxon>Paraneoptera</taxon>
        <taxon>Hemiptera</taxon>
        <taxon>Heteroptera</taxon>
        <taxon>Panheteroptera</taxon>
        <taxon>Nepomorpha</taxon>
        <taxon>Nepidae</taxon>
        <taxon>Ranatrinae</taxon>
        <taxon>Ranatra</taxon>
    </lineage>
</organism>
<evidence type="ECO:0000313" key="3">
    <source>
        <dbReference type="Proteomes" id="UP001558652"/>
    </source>
</evidence>
<feature type="non-terminal residue" evidence="2">
    <location>
        <position position="1"/>
    </location>
</feature>
<reference evidence="2 3" key="1">
    <citation type="submission" date="2024-07" db="EMBL/GenBank/DDBJ databases">
        <title>Chromosome-level genome assembly of the water stick insect Ranatra chinensis (Heteroptera: Nepidae).</title>
        <authorList>
            <person name="Liu X."/>
        </authorList>
    </citation>
    <scope>NUCLEOTIDE SEQUENCE [LARGE SCALE GENOMIC DNA]</scope>
    <source>
        <strain evidence="2">Cailab_2021Rc</strain>
        <tissue evidence="2">Muscle</tissue>
    </source>
</reference>
<gene>
    <name evidence="2" type="ORF">AAG570_009223</name>
</gene>
<dbReference type="AlphaFoldDB" id="A0ABD0ZEB8"/>
<proteinExistence type="predicted"/>
<dbReference type="EMBL" id="JBFDAA010000003">
    <property type="protein sequence ID" value="KAL1139163.1"/>
    <property type="molecule type" value="Genomic_DNA"/>
</dbReference>
<feature type="region of interest" description="Disordered" evidence="1">
    <location>
        <begin position="1"/>
        <end position="22"/>
    </location>
</feature>
<name>A0ABD0ZEB8_9HEMI</name>
<evidence type="ECO:0000256" key="1">
    <source>
        <dbReference type="SAM" id="MobiDB-lite"/>
    </source>
</evidence>
<keyword evidence="3" id="KW-1185">Reference proteome</keyword>
<accession>A0ABD0ZEB8</accession>
<sequence>EVDFKGSCGGGAGGGDGSQGSAAASAVAPTAAATTASAVEQQFNIFPAIFSRQLNFQQGGGGKLMDDLRPNLGLLGLVESDHHLHHHHHHHHHHDKRAPPKPEDFTALYSLPSATAAAAAAAASSLHDSQHPTPPPSRVVPDHTGKRASLEVAPYRLALDPEVRSLGHCYPFQIILLKRAPS</sequence>